<dbReference type="PANTHER" id="PTHR13833:SF71">
    <property type="entry name" value="NHL DOMAIN-CONTAINING PROTEIN"/>
    <property type="match status" value="1"/>
</dbReference>
<dbReference type="InterPro" id="IPR001258">
    <property type="entry name" value="NHL_repeat"/>
</dbReference>
<dbReference type="HOGENOM" id="CLU_035704_1_0_10"/>
<evidence type="ECO:0000256" key="3">
    <source>
        <dbReference type="SAM" id="SignalP"/>
    </source>
</evidence>
<name>E2NIB1_9BACE</name>
<dbReference type="PROSITE" id="PS51125">
    <property type="entry name" value="NHL"/>
    <property type="match status" value="1"/>
</dbReference>
<dbReference type="InterPro" id="IPR011042">
    <property type="entry name" value="6-blade_b-propeller_TolB-like"/>
</dbReference>
<dbReference type="EMBL" id="ACCH01000302">
    <property type="protein sequence ID" value="EEF88351.1"/>
    <property type="molecule type" value="Genomic_DNA"/>
</dbReference>
<dbReference type="Gene3D" id="2.60.40.10">
    <property type="entry name" value="Immunoglobulins"/>
    <property type="match status" value="1"/>
</dbReference>
<dbReference type="SUPFAM" id="SSF81296">
    <property type="entry name" value="E set domains"/>
    <property type="match status" value="1"/>
</dbReference>
<organism evidence="4 5">
    <name type="scientific">Bacteroides cellulosilyticus DSM 14838</name>
    <dbReference type="NCBI Taxonomy" id="537012"/>
    <lineage>
        <taxon>Bacteria</taxon>
        <taxon>Pseudomonadati</taxon>
        <taxon>Bacteroidota</taxon>
        <taxon>Bacteroidia</taxon>
        <taxon>Bacteroidales</taxon>
        <taxon>Bacteroidaceae</taxon>
        <taxon>Bacteroides</taxon>
    </lineage>
</organism>
<dbReference type="PANTHER" id="PTHR13833">
    <property type="match status" value="1"/>
</dbReference>
<dbReference type="Proteomes" id="UP000003711">
    <property type="component" value="Unassembled WGS sequence"/>
</dbReference>
<dbReference type="InterPro" id="IPR013783">
    <property type="entry name" value="Ig-like_fold"/>
</dbReference>
<accession>E2NIB1</accession>
<feature type="signal peptide" evidence="3">
    <location>
        <begin position="1"/>
        <end position="28"/>
    </location>
</feature>
<dbReference type="Pfam" id="PF01436">
    <property type="entry name" value="NHL"/>
    <property type="match status" value="1"/>
</dbReference>
<sequence>MKNRKVNFKKRYLSGIALVMGLIFISSCNDGDKGYKEYDPSLPVVIDEIYPDSGGYFDEVILRGENLGSDPKRLRVFFNQKEAIVVGASGDRALIHVPKLPGEECKIGMLFDGNTTDTVFCNQSFKYQKNYQLQYVCGQVGSTNVAFVEGSFQTTEFGKSMYNLTVDPEGVIYLNHRAQNAEGSLVYIDENEYITKFIAYGDANAGEPAAPWYDEVTQKVYFTGMRRGYFWEVDPYDSYAVVLRQLVAPNTEYQAKGYRPYKNGDLMWCYSFVRAKDAKGEEWIYCRAYDGTLFRFKFEDRVYDVVGVCPSGAVDNFICGDPEDNTKIYCSLKQKNIVTCLDLSKDISDPGFETVVCGVGGMGGSVGDFQDGHSSIAKMSYPEQILLTRDPETSEKIMYICDSKNCCVRQFNLETNMMTTVAGIGKQKGFSTGSPKESKLNWPAGICLSPNGDIYIADAGNRVIMKLMFL</sequence>
<dbReference type="PROSITE" id="PS51257">
    <property type="entry name" value="PROKAR_LIPOPROTEIN"/>
    <property type="match status" value="1"/>
</dbReference>
<keyword evidence="1" id="KW-0677">Repeat</keyword>
<keyword evidence="3" id="KW-0732">Signal</keyword>
<reference evidence="4 5" key="1">
    <citation type="submission" date="2008-12" db="EMBL/GenBank/DDBJ databases">
        <authorList>
            <person name="Fulton L."/>
            <person name="Clifton S."/>
            <person name="Fulton B."/>
            <person name="Xu J."/>
            <person name="Minx P."/>
            <person name="Pepin K.H."/>
            <person name="Johnson M."/>
            <person name="Bhonagiri V."/>
            <person name="Nash W.E."/>
            <person name="Mardis E.R."/>
            <person name="Wilson R.K."/>
        </authorList>
    </citation>
    <scope>NUCLEOTIDE SEQUENCE [LARGE SCALE GENOMIC DNA]</scope>
    <source>
        <strain evidence="4 5">DSM 14838</strain>
    </source>
</reference>
<feature type="chain" id="PRO_5003161430" evidence="3">
    <location>
        <begin position="29"/>
        <end position="470"/>
    </location>
</feature>
<comment type="caution">
    <text evidence="4">The sequence shown here is derived from an EMBL/GenBank/DDBJ whole genome shotgun (WGS) entry which is preliminary data.</text>
</comment>
<gene>
    <name evidence="4" type="ORF">BACCELL_04044</name>
</gene>
<evidence type="ECO:0000313" key="5">
    <source>
        <dbReference type="Proteomes" id="UP000003711"/>
    </source>
</evidence>
<dbReference type="InterPro" id="IPR014756">
    <property type="entry name" value="Ig_E-set"/>
</dbReference>
<protein>
    <submittedName>
        <fullName evidence="4">NHL repeat protein</fullName>
    </submittedName>
</protein>
<dbReference type="Gene3D" id="2.120.10.30">
    <property type="entry name" value="TolB, C-terminal domain"/>
    <property type="match status" value="1"/>
</dbReference>
<feature type="repeat" description="NHL" evidence="2">
    <location>
        <begin position="429"/>
        <end position="467"/>
    </location>
</feature>
<dbReference type="RefSeq" id="WP_007213389.1">
    <property type="nucleotide sequence ID" value="NZ_EQ973491.1"/>
</dbReference>
<evidence type="ECO:0000313" key="4">
    <source>
        <dbReference type="EMBL" id="EEF88351.1"/>
    </source>
</evidence>
<reference evidence="4 5" key="2">
    <citation type="submission" date="2009-01" db="EMBL/GenBank/DDBJ databases">
        <title>Draft genome sequence of Bacteroides cellulosilyticus (DSM 14838).</title>
        <authorList>
            <person name="Sudarsanam P."/>
            <person name="Ley R."/>
            <person name="Guruge J."/>
            <person name="Turnbaugh P.J."/>
            <person name="Mahowald M."/>
            <person name="Liep D."/>
            <person name="Gordon J."/>
        </authorList>
    </citation>
    <scope>NUCLEOTIDE SEQUENCE [LARGE SCALE GENOMIC DNA]</scope>
    <source>
        <strain evidence="4 5">DSM 14838</strain>
    </source>
</reference>
<evidence type="ECO:0000256" key="2">
    <source>
        <dbReference type="PROSITE-ProRule" id="PRU00504"/>
    </source>
</evidence>
<dbReference type="AlphaFoldDB" id="E2NIB1"/>
<dbReference type="SUPFAM" id="SSF101898">
    <property type="entry name" value="NHL repeat"/>
    <property type="match status" value="1"/>
</dbReference>
<dbReference type="CDD" id="cd00603">
    <property type="entry name" value="IPT_PCSR"/>
    <property type="match status" value="1"/>
</dbReference>
<proteinExistence type="predicted"/>
<evidence type="ECO:0000256" key="1">
    <source>
        <dbReference type="ARBA" id="ARBA00022737"/>
    </source>
</evidence>